<evidence type="ECO:0008006" key="3">
    <source>
        <dbReference type="Google" id="ProtNLM"/>
    </source>
</evidence>
<comment type="caution">
    <text evidence="1">The sequence shown here is derived from an EMBL/GenBank/DDBJ whole genome shotgun (WGS) entry which is preliminary data.</text>
</comment>
<sequence length="103" mass="11986">MAFQNTKERYASFGIATSIPPEIIDSFWAFIDNNLKGVFKLDNILVFRILDNKKKTAIEYHDKKNKVRIVIDTPYTYDPFLPKVIYIVDNNGTETILLGHEIY</sequence>
<dbReference type="RefSeq" id="WP_096633735.1">
    <property type="nucleotide sequence ID" value="NZ_NSGR01000008.1"/>
</dbReference>
<accession>A0A854WGW8</accession>
<name>A0A854WGW8_9STRE</name>
<dbReference type="InterPro" id="IPR009303">
    <property type="entry name" value="DUF960"/>
</dbReference>
<dbReference type="Proteomes" id="UP000217465">
    <property type="component" value="Unassembled WGS sequence"/>
</dbReference>
<evidence type="ECO:0000313" key="1">
    <source>
        <dbReference type="EMBL" id="PCH12852.1"/>
    </source>
</evidence>
<protein>
    <recommendedName>
        <fullName evidence="3">GTP cyclohydrolase</fullName>
    </recommendedName>
</protein>
<dbReference type="Pfam" id="PF06124">
    <property type="entry name" value="DUF960"/>
    <property type="match status" value="1"/>
</dbReference>
<evidence type="ECO:0000313" key="2">
    <source>
        <dbReference type="Proteomes" id="UP000217465"/>
    </source>
</evidence>
<dbReference type="AlphaFoldDB" id="A0A854WGW8"/>
<proteinExistence type="predicted"/>
<gene>
    <name evidence="1" type="ORF">A9Y57_01572</name>
</gene>
<dbReference type="Gene3D" id="3.10.450.150">
    <property type="entry name" value="enterococcus faecalis protein"/>
    <property type="match status" value="1"/>
</dbReference>
<dbReference type="EMBL" id="NSGR01000008">
    <property type="protein sequence ID" value="PCH12852.1"/>
    <property type="molecule type" value="Genomic_DNA"/>
</dbReference>
<organism evidence="1 2">
    <name type="scientific">Streptococcus parauberis</name>
    <dbReference type="NCBI Taxonomy" id="1348"/>
    <lineage>
        <taxon>Bacteria</taxon>
        <taxon>Bacillati</taxon>
        <taxon>Bacillota</taxon>
        <taxon>Bacilli</taxon>
        <taxon>Lactobacillales</taxon>
        <taxon>Streptococcaceae</taxon>
        <taxon>Streptococcus</taxon>
    </lineage>
</organism>
<reference evidence="1 2" key="1">
    <citation type="submission" date="2016-06" db="EMBL/GenBank/DDBJ databases">
        <authorList>
            <person name="Haines A.N."/>
            <person name="Council K.R."/>
        </authorList>
    </citation>
    <scope>NUCLEOTIDE SEQUENCE [LARGE SCALE GENOMIC DNA]</scope>
    <source>
        <strain evidence="1 2">SP158-29</strain>
    </source>
</reference>